<feature type="transmembrane region" description="Helical" evidence="7">
    <location>
        <begin position="109"/>
        <end position="128"/>
    </location>
</feature>
<comment type="caution">
    <text evidence="9">The sequence shown here is derived from an EMBL/GenBank/DDBJ whole genome shotgun (WGS) entry which is preliminary data.</text>
</comment>
<feature type="transmembrane region" description="Helical" evidence="7">
    <location>
        <begin position="140"/>
        <end position="160"/>
    </location>
</feature>
<sequence>MDGLPPPQRRWAMTAVTIAIVMAVLDGALINLALPLMARDLGANPSLVVWVVSSYQLVITISLFPFSALGDRIGYSRVFIGGMLLFTAASLACALASSVSSLIGARVLQGLGASALMSVNIALVRYIYPKHALGRGIGYNTLIVALSASAGPSIAAAILAVAPWPWLFGINVPLGLAASAIGVLALPKTPLHNQGFDLSGSILSAVTIGILVIAADGLGYDSENRFPASVQAFVIVALLFWLYLDQRRKSTPAIPLDILRIPSVGLSALTATLSYVVQSLSYVGLPFLFHSIIGFSVLETGLLMSAWPLALALVSPVAGRLSDRSSAGILGTLGLALLCLGLILLILVPDRPSVADVFWRMGLCGLGFGLFQAPNSKAIIVGSPLHRTGAASALQSAARLLGQTLGAALVANMLKQPLETAGPRILLVALGFSIAGSIASFLRIVVKDEPA</sequence>
<organism evidence="9 10">
    <name type="scientific">Microvirga mediterraneensis</name>
    <dbReference type="NCBI Taxonomy" id="2754695"/>
    <lineage>
        <taxon>Bacteria</taxon>
        <taxon>Pseudomonadati</taxon>
        <taxon>Pseudomonadota</taxon>
        <taxon>Alphaproteobacteria</taxon>
        <taxon>Hyphomicrobiales</taxon>
        <taxon>Methylobacteriaceae</taxon>
        <taxon>Microvirga</taxon>
    </lineage>
</organism>
<feature type="transmembrane region" description="Helical" evidence="7">
    <location>
        <begin position="12"/>
        <end position="34"/>
    </location>
</feature>
<dbReference type="PANTHER" id="PTHR42718">
    <property type="entry name" value="MAJOR FACILITATOR SUPERFAMILY MULTIDRUG TRANSPORTER MFSC"/>
    <property type="match status" value="1"/>
</dbReference>
<feature type="transmembrane region" description="Helical" evidence="7">
    <location>
        <begin position="198"/>
        <end position="220"/>
    </location>
</feature>
<dbReference type="Pfam" id="PF07690">
    <property type="entry name" value="MFS_1"/>
    <property type="match status" value="1"/>
</dbReference>
<dbReference type="PRINTS" id="PR01036">
    <property type="entry name" value="TCRTETB"/>
</dbReference>
<feature type="transmembrane region" description="Helical" evidence="7">
    <location>
        <begin position="166"/>
        <end position="186"/>
    </location>
</feature>
<comment type="subcellular location">
    <subcellularLocation>
        <location evidence="1">Cell membrane</location>
        <topology evidence="1">Multi-pass membrane protein</topology>
    </subcellularLocation>
</comment>
<reference evidence="9 10" key="1">
    <citation type="submission" date="2020-07" db="EMBL/GenBank/DDBJ databases">
        <title>Draft genome and description of Microvirga mediterraneensis Marseille-Q2068 sp. nov.</title>
        <authorList>
            <person name="Boxberger M."/>
        </authorList>
    </citation>
    <scope>NUCLEOTIDE SEQUENCE [LARGE SCALE GENOMIC DNA]</scope>
    <source>
        <strain evidence="9 10">Marseille-Q2068</strain>
    </source>
</reference>
<dbReference type="InterPro" id="IPR020846">
    <property type="entry name" value="MFS_dom"/>
</dbReference>
<dbReference type="Gene3D" id="1.20.1720.10">
    <property type="entry name" value="Multidrug resistance protein D"/>
    <property type="match status" value="1"/>
</dbReference>
<evidence type="ECO:0000313" key="10">
    <source>
        <dbReference type="Proteomes" id="UP000572984"/>
    </source>
</evidence>
<dbReference type="InterPro" id="IPR011701">
    <property type="entry name" value="MFS"/>
</dbReference>
<feature type="transmembrane region" description="Helical" evidence="7">
    <location>
        <begin position="256"/>
        <end position="277"/>
    </location>
</feature>
<feature type="transmembrane region" description="Helical" evidence="7">
    <location>
        <begin position="46"/>
        <end position="66"/>
    </location>
</feature>
<evidence type="ECO:0000256" key="5">
    <source>
        <dbReference type="ARBA" id="ARBA00022989"/>
    </source>
</evidence>
<dbReference type="PANTHER" id="PTHR42718:SF46">
    <property type="entry name" value="BLR6921 PROTEIN"/>
    <property type="match status" value="1"/>
</dbReference>
<gene>
    <name evidence="9" type="ORF">H0S73_04605</name>
</gene>
<keyword evidence="5 7" id="KW-1133">Transmembrane helix</keyword>
<keyword evidence="2" id="KW-0813">Transport</keyword>
<evidence type="ECO:0000256" key="3">
    <source>
        <dbReference type="ARBA" id="ARBA00022475"/>
    </source>
</evidence>
<evidence type="ECO:0000256" key="1">
    <source>
        <dbReference type="ARBA" id="ARBA00004651"/>
    </source>
</evidence>
<keyword evidence="3" id="KW-1003">Cell membrane</keyword>
<evidence type="ECO:0000259" key="8">
    <source>
        <dbReference type="PROSITE" id="PS50850"/>
    </source>
</evidence>
<evidence type="ECO:0000256" key="4">
    <source>
        <dbReference type="ARBA" id="ARBA00022692"/>
    </source>
</evidence>
<dbReference type="Gene3D" id="1.20.1250.20">
    <property type="entry name" value="MFS general substrate transporter like domains"/>
    <property type="match status" value="1"/>
</dbReference>
<dbReference type="InterPro" id="IPR036259">
    <property type="entry name" value="MFS_trans_sf"/>
</dbReference>
<dbReference type="EMBL" id="JACDXJ010000001">
    <property type="protein sequence ID" value="MBA1155413.1"/>
    <property type="molecule type" value="Genomic_DNA"/>
</dbReference>
<proteinExistence type="predicted"/>
<dbReference type="GO" id="GO:0022857">
    <property type="term" value="F:transmembrane transporter activity"/>
    <property type="evidence" value="ECO:0007669"/>
    <property type="project" value="InterPro"/>
</dbReference>
<evidence type="ECO:0000256" key="2">
    <source>
        <dbReference type="ARBA" id="ARBA00022448"/>
    </source>
</evidence>
<dbReference type="SUPFAM" id="SSF103473">
    <property type="entry name" value="MFS general substrate transporter"/>
    <property type="match status" value="1"/>
</dbReference>
<keyword evidence="4 7" id="KW-0812">Transmembrane</keyword>
<protein>
    <submittedName>
        <fullName evidence="9">MFS transporter</fullName>
    </submittedName>
</protein>
<accession>A0A838BKC1</accession>
<feature type="transmembrane region" description="Helical" evidence="7">
    <location>
        <begin position="326"/>
        <end position="348"/>
    </location>
</feature>
<keyword evidence="10" id="KW-1185">Reference proteome</keyword>
<dbReference type="CDD" id="cd17321">
    <property type="entry name" value="MFS_MMR_MDR_like"/>
    <property type="match status" value="1"/>
</dbReference>
<feature type="transmembrane region" description="Helical" evidence="7">
    <location>
        <begin position="226"/>
        <end position="244"/>
    </location>
</feature>
<dbReference type="PROSITE" id="PS50850">
    <property type="entry name" value="MFS"/>
    <property type="match status" value="1"/>
</dbReference>
<feature type="transmembrane region" description="Helical" evidence="7">
    <location>
        <begin position="425"/>
        <end position="446"/>
    </location>
</feature>
<evidence type="ECO:0000256" key="7">
    <source>
        <dbReference type="SAM" id="Phobius"/>
    </source>
</evidence>
<dbReference type="Proteomes" id="UP000572984">
    <property type="component" value="Unassembled WGS sequence"/>
</dbReference>
<dbReference type="AlphaFoldDB" id="A0A838BKC1"/>
<keyword evidence="6 7" id="KW-0472">Membrane</keyword>
<evidence type="ECO:0000256" key="6">
    <source>
        <dbReference type="ARBA" id="ARBA00023136"/>
    </source>
</evidence>
<feature type="transmembrane region" description="Helical" evidence="7">
    <location>
        <begin position="289"/>
        <end position="314"/>
    </location>
</feature>
<evidence type="ECO:0000313" key="9">
    <source>
        <dbReference type="EMBL" id="MBA1155413.1"/>
    </source>
</evidence>
<dbReference type="GO" id="GO:0005886">
    <property type="term" value="C:plasma membrane"/>
    <property type="evidence" value="ECO:0007669"/>
    <property type="project" value="UniProtKB-SubCell"/>
</dbReference>
<name>A0A838BKC1_9HYPH</name>
<feature type="domain" description="Major facilitator superfamily (MFS) profile" evidence="8">
    <location>
        <begin position="12"/>
        <end position="448"/>
    </location>
</feature>
<feature type="transmembrane region" description="Helical" evidence="7">
    <location>
        <begin position="78"/>
        <end position="103"/>
    </location>
</feature>